<evidence type="ECO:0000313" key="1">
    <source>
        <dbReference type="EMBL" id="CEK48303.1"/>
    </source>
</evidence>
<dbReference type="EMBL" id="HACG01001438">
    <property type="protein sequence ID" value="CEK48303.1"/>
    <property type="molecule type" value="Transcribed_RNA"/>
</dbReference>
<name>A0A0B6XWP4_9EUPU</name>
<feature type="non-terminal residue" evidence="1">
    <location>
        <position position="55"/>
    </location>
</feature>
<dbReference type="AlphaFoldDB" id="A0A0B6XWP4"/>
<sequence>MTETVSKGFKNIKAGKLSRDNVTSVRATMIRVYFCSTGTDSITERDILMEQVYPR</sequence>
<organism evidence="1">
    <name type="scientific">Arion vulgaris</name>
    <dbReference type="NCBI Taxonomy" id="1028688"/>
    <lineage>
        <taxon>Eukaryota</taxon>
        <taxon>Metazoa</taxon>
        <taxon>Spiralia</taxon>
        <taxon>Lophotrochozoa</taxon>
        <taxon>Mollusca</taxon>
        <taxon>Gastropoda</taxon>
        <taxon>Heterobranchia</taxon>
        <taxon>Euthyneura</taxon>
        <taxon>Panpulmonata</taxon>
        <taxon>Eupulmonata</taxon>
        <taxon>Stylommatophora</taxon>
        <taxon>Helicina</taxon>
        <taxon>Arionoidea</taxon>
        <taxon>Arionidae</taxon>
        <taxon>Arion</taxon>
    </lineage>
</organism>
<protein>
    <submittedName>
        <fullName evidence="1">Uncharacterized protein</fullName>
    </submittedName>
</protein>
<accession>A0A0B6XWP4</accession>
<gene>
    <name evidence="1" type="primary">ORF3587</name>
</gene>
<reference evidence="1" key="1">
    <citation type="submission" date="2014-12" db="EMBL/GenBank/DDBJ databases">
        <title>Insight into the proteome of Arion vulgaris.</title>
        <authorList>
            <person name="Aradska J."/>
            <person name="Bulat T."/>
            <person name="Smidak R."/>
            <person name="Sarate P."/>
            <person name="Gangsoo J."/>
            <person name="Sialana F."/>
            <person name="Bilban M."/>
            <person name="Lubec G."/>
        </authorList>
    </citation>
    <scope>NUCLEOTIDE SEQUENCE</scope>
    <source>
        <tissue evidence="1">Skin</tissue>
    </source>
</reference>
<proteinExistence type="predicted"/>